<dbReference type="Proteomes" id="UP001498421">
    <property type="component" value="Unassembled WGS sequence"/>
</dbReference>
<evidence type="ECO:0000313" key="2">
    <source>
        <dbReference type="Proteomes" id="UP001498421"/>
    </source>
</evidence>
<proteinExistence type="predicted"/>
<organism evidence="1 2">
    <name type="scientific">Neonectria magnoliae</name>
    <dbReference type="NCBI Taxonomy" id="2732573"/>
    <lineage>
        <taxon>Eukaryota</taxon>
        <taxon>Fungi</taxon>
        <taxon>Dikarya</taxon>
        <taxon>Ascomycota</taxon>
        <taxon>Pezizomycotina</taxon>
        <taxon>Sordariomycetes</taxon>
        <taxon>Hypocreomycetidae</taxon>
        <taxon>Hypocreales</taxon>
        <taxon>Nectriaceae</taxon>
        <taxon>Neonectria</taxon>
    </lineage>
</organism>
<name>A0ABR1HDD2_9HYPO</name>
<gene>
    <name evidence="1" type="ORF">QQZ08_010999</name>
</gene>
<sequence length="253" mass="28140">MAATLPHSLAIAGLHAAPTIDELKEASNMYNQLPHAEAQEYIPNQHLQLVLAMIERHGMSQSLGVHLIHRHDQIGEDMLRVAVELTTRSGSWTKPCAIESLDVNKIHGHVLKLLPNERFVAYEYCEGSLPNSLAKADSPLFRELRTYLLDNDLANMIGLEVLHEDQQERMVEFEMNGGATVLVPELMANYGSLDRATGWTQRGKDGLADAEPDPGTYWGKTTTGKHKVFVDNVEPRDEEELVARLTAEGVLRA</sequence>
<keyword evidence="2" id="KW-1185">Reference proteome</keyword>
<evidence type="ECO:0000313" key="1">
    <source>
        <dbReference type="EMBL" id="KAK7419096.1"/>
    </source>
</evidence>
<protein>
    <submittedName>
        <fullName evidence="1">Uncharacterized protein</fullName>
    </submittedName>
</protein>
<dbReference type="EMBL" id="JAZAVK010000156">
    <property type="protein sequence ID" value="KAK7419096.1"/>
    <property type="molecule type" value="Genomic_DNA"/>
</dbReference>
<reference evidence="1 2" key="1">
    <citation type="journal article" date="2025" name="Microbiol. Resour. Announc.">
        <title>Draft genome sequences for Neonectria magnoliae and Neonectria punicea, canker pathogens of Liriodendron tulipifera and Acer saccharum in West Virginia.</title>
        <authorList>
            <person name="Petronek H.M."/>
            <person name="Kasson M.T."/>
            <person name="Metheny A.M."/>
            <person name="Stauder C.M."/>
            <person name="Lovett B."/>
            <person name="Lynch S.C."/>
            <person name="Garnas J.R."/>
            <person name="Kasson L.R."/>
            <person name="Stajich J.E."/>
        </authorList>
    </citation>
    <scope>NUCLEOTIDE SEQUENCE [LARGE SCALE GENOMIC DNA]</scope>
    <source>
        <strain evidence="1 2">NRRL 64651</strain>
    </source>
</reference>
<accession>A0ABR1HDD2</accession>
<comment type="caution">
    <text evidence="1">The sequence shown here is derived from an EMBL/GenBank/DDBJ whole genome shotgun (WGS) entry which is preliminary data.</text>
</comment>